<dbReference type="Pfam" id="PF14907">
    <property type="entry name" value="NTP_transf_5"/>
    <property type="match status" value="1"/>
</dbReference>
<name>A0A1A9B3S9_9ACTN</name>
<dbReference type="InterPro" id="IPR039498">
    <property type="entry name" value="NTP_transf_5"/>
</dbReference>
<evidence type="ECO:0000313" key="3">
    <source>
        <dbReference type="Proteomes" id="UP000199558"/>
    </source>
</evidence>
<dbReference type="EMBL" id="FLRH01000003">
    <property type="protein sequence ID" value="SBT63684.1"/>
    <property type="molecule type" value="Genomic_DNA"/>
</dbReference>
<evidence type="ECO:0000256" key="1">
    <source>
        <dbReference type="SAM" id="MobiDB-lite"/>
    </source>
</evidence>
<dbReference type="GO" id="GO:0016740">
    <property type="term" value="F:transferase activity"/>
    <property type="evidence" value="ECO:0007669"/>
    <property type="project" value="UniProtKB-KW"/>
</dbReference>
<dbReference type="Proteomes" id="UP000199558">
    <property type="component" value="Unassembled WGS sequence"/>
</dbReference>
<dbReference type="STRING" id="946078.GA0070622_0642"/>
<keyword evidence="3" id="KW-1185">Reference proteome</keyword>
<evidence type="ECO:0000313" key="2">
    <source>
        <dbReference type="EMBL" id="SBT63684.1"/>
    </source>
</evidence>
<reference evidence="3" key="1">
    <citation type="submission" date="2016-06" db="EMBL/GenBank/DDBJ databases">
        <authorList>
            <person name="Varghese N."/>
            <person name="Submissions Spin"/>
        </authorList>
    </citation>
    <scope>NUCLEOTIDE SEQUENCE [LARGE SCALE GENOMIC DNA]</scope>
    <source>
        <strain evidence="3">DSM 45794</strain>
    </source>
</reference>
<feature type="region of interest" description="Disordered" evidence="1">
    <location>
        <begin position="274"/>
        <end position="295"/>
    </location>
</feature>
<keyword evidence="2" id="KW-0808">Transferase</keyword>
<accession>A0A1A9B3S9</accession>
<proteinExistence type="predicted"/>
<sequence length="364" mass="39809">MAADRLSPGLLRRLLDVEEHRSDRALLRAARDSSVTLPHLVLSLLEREGTTLGSGSSDELRRARQRAARYRDILTRARELADVRVLKGPSLAARYPAGVLRPVGDLDLVVADEAGLWRVAHAVLDAYPVEHLDLTLLRDDVRQHVMVGLSWPADDPLLDRDVKVELSTTALPGNGRDVPARRRLPDDPWLADLLTLAEEGLQRRFTPKDVVDVLVLIDAAHPVPDDAAIVAVARDNHLAPELAQLLARCSPVLPADRRDGLDAALACAVAEERARRAAQPDPADPSAVAATPEERLRAGQPVYGMVLRRATRPELTLSRLHTPEPDLTLLRTPVADALMVTGQLVDSHLYDRAQRALATLDGAR</sequence>
<dbReference type="OrthoDB" id="3872627at2"/>
<gene>
    <name evidence="2" type="ORF">GA0070622_0642</name>
</gene>
<dbReference type="AlphaFoldDB" id="A0A1A9B3S9"/>
<organism evidence="2 3">
    <name type="scientific">Micromonospora sediminicola</name>
    <dbReference type="NCBI Taxonomy" id="946078"/>
    <lineage>
        <taxon>Bacteria</taxon>
        <taxon>Bacillati</taxon>
        <taxon>Actinomycetota</taxon>
        <taxon>Actinomycetes</taxon>
        <taxon>Micromonosporales</taxon>
        <taxon>Micromonosporaceae</taxon>
        <taxon>Micromonospora</taxon>
    </lineage>
</organism>
<feature type="compositionally biased region" description="Low complexity" evidence="1">
    <location>
        <begin position="277"/>
        <end position="290"/>
    </location>
</feature>
<protein>
    <submittedName>
        <fullName evidence="2">Uncharacterized nucleotidyltransferase</fullName>
    </submittedName>
</protein>
<dbReference type="RefSeq" id="WP_091568245.1">
    <property type="nucleotide sequence ID" value="NZ_FLRH01000003.1"/>
</dbReference>